<feature type="compositionally biased region" description="Low complexity" evidence="1">
    <location>
        <begin position="8"/>
        <end position="19"/>
    </location>
</feature>
<evidence type="ECO:0000313" key="3">
    <source>
        <dbReference type="Proteomes" id="UP000324965"/>
    </source>
</evidence>
<feature type="region of interest" description="Disordered" evidence="1">
    <location>
        <begin position="59"/>
        <end position="80"/>
    </location>
</feature>
<comment type="caution">
    <text evidence="2">The sequence shown here is derived from an EMBL/GenBank/DDBJ whole genome shotgun (WGS) entry which is preliminary data.</text>
</comment>
<feature type="compositionally biased region" description="Low complexity" evidence="1">
    <location>
        <begin position="63"/>
        <end position="80"/>
    </location>
</feature>
<feature type="non-terminal residue" evidence="2">
    <location>
        <position position="108"/>
    </location>
</feature>
<name>A0A5A9ZYZ0_9ACTN</name>
<gene>
    <name evidence="2" type="ORF">FGF04_33595</name>
</gene>
<accession>A0A5A9ZYZ0</accession>
<dbReference type="Proteomes" id="UP000324965">
    <property type="component" value="Unassembled WGS sequence"/>
</dbReference>
<protein>
    <submittedName>
        <fullName evidence="2">Uncharacterized protein</fullName>
    </submittedName>
</protein>
<proteinExistence type="predicted"/>
<keyword evidence="3" id="KW-1185">Reference proteome</keyword>
<evidence type="ECO:0000256" key="1">
    <source>
        <dbReference type="SAM" id="MobiDB-lite"/>
    </source>
</evidence>
<evidence type="ECO:0000313" key="2">
    <source>
        <dbReference type="EMBL" id="KAA0922818.1"/>
    </source>
</evidence>
<organism evidence="2 3">
    <name type="scientific">Streptomyces apricus</name>
    <dbReference type="NCBI Taxonomy" id="1828112"/>
    <lineage>
        <taxon>Bacteria</taxon>
        <taxon>Bacillati</taxon>
        <taxon>Actinomycetota</taxon>
        <taxon>Actinomycetes</taxon>
        <taxon>Kitasatosporales</taxon>
        <taxon>Streptomycetaceae</taxon>
        <taxon>Streptomyces</taxon>
    </lineage>
</organism>
<dbReference type="AlphaFoldDB" id="A0A5A9ZYZ0"/>
<reference evidence="2 3" key="1">
    <citation type="submission" date="2019-05" db="EMBL/GenBank/DDBJ databases">
        <authorList>
            <person name="Hariharan J."/>
            <person name="Choudoir M.J."/>
            <person name="Diebold P."/>
            <person name="Panke-Buisse K."/>
            <person name="Buckley D.H."/>
        </authorList>
    </citation>
    <scope>NUCLEOTIDE SEQUENCE [LARGE SCALE GENOMIC DNA]</scope>
    <source>
        <strain evidence="2 3">SUN51</strain>
    </source>
</reference>
<dbReference type="EMBL" id="VDFC01000073">
    <property type="protein sequence ID" value="KAA0922818.1"/>
    <property type="molecule type" value="Genomic_DNA"/>
</dbReference>
<sequence>MMDQGSWRAAAAATGPGDRAAAEEGVRLAYRLAGLAGPDRILWTRSPREAVRMLMEPARTDGARTGPGAGAPADPGPDAFGASVRDAVLGAPWAAERARLHAALGPQG</sequence>
<feature type="region of interest" description="Disordered" evidence="1">
    <location>
        <begin position="1"/>
        <end position="21"/>
    </location>
</feature>